<evidence type="ECO:0000313" key="5">
    <source>
        <dbReference type="WBParaSite" id="ECPE_0001473001-mRNA-1"/>
    </source>
</evidence>
<dbReference type="AlphaFoldDB" id="A0A183B655"/>
<dbReference type="InterPro" id="IPR017441">
    <property type="entry name" value="Protein_kinase_ATP_BS"/>
</dbReference>
<evidence type="ECO:0000259" key="2">
    <source>
        <dbReference type="PROSITE" id="PS50011"/>
    </source>
</evidence>
<dbReference type="GO" id="GO:0005524">
    <property type="term" value="F:ATP binding"/>
    <property type="evidence" value="ECO:0007669"/>
    <property type="project" value="UniProtKB-UniRule"/>
</dbReference>
<dbReference type="PROSITE" id="PS00107">
    <property type="entry name" value="PROTEIN_KINASE_ATP"/>
    <property type="match status" value="1"/>
</dbReference>
<dbReference type="OrthoDB" id="20134at2759"/>
<reference evidence="5" key="1">
    <citation type="submission" date="2016-06" db="UniProtKB">
        <authorList>
            <consortium name="WormBaseParasite"/>
        </authorList>
    </citation>
    <scope>IDENTIFICATION</scope>
</reference>
<dbReference type="Gene3D" id="3.30.200.20">
    <property type="entry name" value="Phosphorylase Kinase, domain 1"/>
    <property type="match status" value="1"/>
</dbReference>
<gene>
    <name evidence="3" type="ORF">ECPE_LOCUS14690</name>
</gene>
<feature type="domain" description="Protein kinase" evidence="2">
    <location>
        <begin position="37"/>
        <end position="91"/>
    </location>
</feature>
<keyword evidence="1" id="KW-0547">Nucleotide-binding</keyword>
<dbReference type="Proteomes" id="UP000272942">
    <property type="component" value="Unassembled WGS sequence"/>
</dbReference>
<dbReference type="WBParaSite" id="ECPE_0001473001-mRNA-1">
    <property type="protein sequence ID" value="ECPE_0001473001-mRNA-1"/>
    <property type="gene ID" value="ECPE_0001473001"/>
</dbReference>
<dbReference type="InterPro" id="IPR000719">
    <property type="entry name" value="Prot_kinase_dom"/>
</dbReference>
<dbReference type="EMBL" id="UZAN01058265">
    <property type="protein sequence ID" value="VDP91962.1"/>
    <property type="molecule type" value="Genomic_DNA"/>
</dbReference>
<accession>A0A183B655</accession>
<evidence type="ECO:0000313" key="3">
    <source>
        <dbReference type="EMBL" id="VDP91962.1"/>
    </source>
</evidence>
<name>A0A183B655_9TREM</name>
<sequence>MDVPNVLHEKYYADFAPTKSAQAMHKAGSQLFCSEDLIVKGKLGNGYFASVFLVLHHPTNQLMAMKLTNEASVQRREMELLSSLNHENVIK</sequence>
<feature type="binding site" evidence="1">
    <location>
        <position position="66"/>
    </location>
    <ligand>
        <name>ATP</name>
        <dbReference type="ChEBI" id="CHEBI:30616"/>
    </ligand>
</feature>
<organism evidence="5">
    <name type="scientific">Echinostoma caproni</name>
    <dbReference type="NCBI Taxonomy" id="27848"/>
    <lineage>
        <taxon>Eukaryota</taxon>
        <taxon>Metazoa</taxon>
        <taxon>Spiralia</taxon>
        <taxon>Lophotrochozoa</taxon>
        <taxon>Platyhelminthes</taxon>
        <taxon>Trematoda</taxon>
        <taxon>Digenea</taxon>
        <taxon>Plagiorchiida</taxon>
        <taxon>Echinostomata</taxon>
        <taxon>Echinostomatoidea</taxon>
        <taxon>Echinostomatidae</taxon>
        <taxon>Echinostoma</taxon>
    </lineage>
</organism>
<keyword evidence="4" id="KW-1185">Reference proteome</keyword>
<evidence type="ECO:0000313" key="4">
    <source>
        <dbReference type="Proteomes" id="UP000272942"/>
    </source>
</evidence>
<keyword evidence="1" id="KW-0067">ATP-binding</keyword>
<evidence type="ECO:0000256" key="1">
    <source>
        <dbReference type="PROSITE-ProRule" id="PRU10141"/>
    </source>
</evidence>
<protein>
    <submittedName>
        <fullName evidence="5">Protein kinase domain-containing protein</fullName>
    </submittedName>
</protein>
<dbReference type="GO" id="GO:0004672">
    <property type="term" value="F:protein kinase activity"/>
    <property type="evidence" value="ECO:0007669"/>
    <property type="project" value="InterPro"/>
</dbReference>
<dbReference type="SUPFAM" id="SSF56112">
    <property type="entry name" value="Protein kinase-like (PK-like)"/>
    <property type="match status" value="1"/>
</dbReference>
<dbReference type="PROSITE" id="PS50011">
    <property type="entry name" value="PROTEIN_KINASE_DOM"/>
    <property type="match status" value="1"/>
</dbReference>
<dbReference type="InterPro" id="IPR011009">
    <property type="entry name" value="Kinase-like_dom_sf"/>
</dbReference>
<proteinExistence type="predicted"/>
<reference evidence="3 4" key="2">
    <citation type="submission" date="2018-11" db="EMBL/GenBank/DDBJ databases">
        <authorList>
            <consortium name="Pathogen Informatics"/>
        </authorList>
    </citation>
    <scope>NUCLEOTIDE SEQUENCE [LARGE SCALE GENOMIC DNA]</scope>
    <source>
        <strain evidence="3 4">Egypt</strain>
    </source>
</reference>